<dbReference type="InterPro" id="IPR011050">
    <property type="entry name" value="Pectin_lyase_fold/virulence"/>
</dbReference>
<dbReference type="OrthoDB" id="1931232at2759"/>
<comment type="caution">
    <text evidence="1">The sequence shown here is derived from an EMBL/GenBank/DDBJ whole genome shotgun (WGS) entry which is preliminary data.</text>
</comment>
<dbReference type="SUPFAM" id="SSF51126">
    <property type="entry name" value="Pectin lyase-like"/>
    <property type="match status" value="1"/>
</dbReference>
<accession>A0A5J4U460</accession>
<reference evidence="1 2" key="1">
    <citation type="submission" date="2019-03" db="EMBL/GenBank/DDBJ databases">
        <title>Single cell metagenomics reveals metabolic interactions within the superorganism composed of flagellate Streblomastix strix and complex community of Bacteroidetes bacteria on its surface.</title>
        <authorList>
            <person name="Treitli S.C."/>
            <person name="Kolisko M."/>
            <person name="Husnik F."/>
            <person name="Keeling P."/>
            <person name="Hampl V."/>
        </authorList>
    </citation>
    <scope>NUCLEOTIDE SEQUENCE [LARGE SCALE GENOMIC DNA]</scope>
    <source>
        <strain evidence="1">ST1C</strain>
    </source>
</reference>
<evidence type="ECO:0000313" key="1">
    <source>
        <dbReference type="EMBL" id="KAA6364751.1"/>
    </source>
</evidence>
<organism evidence="1 2">
    <name type="scientific">Streblomastix strix</name>
    <dbReference type="NCBI Taxonomy" id="222440"/>
    <lineage>
        <taxon>Eukaryota</taxon>
        <taxon>Metamonada</taxon>
        <taxon>Preaxostyla</taxon>
        <taxon>Oxymonadida</taxon>
        <taxon>Streblomastigidae</taxon>
        <taxon>Streblomastix</taxon>
    </lineage>
</organism>
<evidence type="ECO:0000313" key="2">
    <source>
        <dbReference type="Proteomes" id="UP000324800"/>
    </source>
</evidence>
<dbReference type="AlphaFoldDB" id="A0A5J4U460"/>
<proteinExistence type="predicted"/>
<gene>
    <name evidence="1" type="ORF">EZS28_039721</name>
</gene>
<dbReference type="Proteomes" id="UP000324800">
    <property type="component" value="Unassembled WGS sequence"/>
</dbReference>
<protein>
    <submittedName>
        <fullName evidence="1">Uncharacterized protein</fullName>
    </submittedName>
</protein>
<dbReference type="EMBL" id="SNRW01021261">
    <property type="protein sequence ID" value="KAA6364751.1"/>
    <property type="molecule type" value="Genomic_DNA"/>
</dbReference>
<name>A0A5J4U460_9EUKA</name>
<feature type="non-terminal residue" evidence="1">
    <location>
        <position position="1"/>
    </location>
</feature>
<sequence length="382" mass="42265">ITESRQVTIRNSKFNAVKLSGRAALVLGRFVNVSIIENTNFTGITNTDGYGSALNLEIHTEFGNHILDHVIFQSCSAKYGGAVYVDLGERQAIQSNAEFRTIQFTQCDFLNTITTGIAAVFFKDAGSVVDITKCRFVRNTAPQQQTKDVYFEYEQNLDSMREERFKGSHSNSNTHRVQLCNDATNYDYLLPDFPSDIYVSESIGSDSTGDGSRDNPYRTVQYALEIAEPYSSSINIIIFDGKLWEKAIWLRSRPITIQSQTSLSNQTIGRQSSVDSAFATIGDSSLTFRDLIIGDTGGVISINRGITSSQATVNISNCEFEHNQAGFGGSVQIIGTKTDVYFVYDIFAEGVAHNALINQGFDIFIGIELTLSSWNTLTILRI</sequence>
<dbReference type="Gene3D" id="3.30.1910.20">
    <property type="entry name" value="asparaginyl-tRNA synthetase, N-terminal domain"/>
    <property type="match status" value="1"/>
</dbReference>